<evidence type="ECO:0000313" key="4">
    <source>
        <dbReference type="Proteomes" id="UP001367508"/>
    </source>
</evidence>
<keyword evidence="2" id="KW-0732">Signal</keyword>
<keyword evidence="4" id="KW-1185">Reference proteome</keyword>
<evidence type="ECO:0000256" key="1">
    <source>
        <dbReference type="SAM" id="Phobius"/>
    </source>
</evidence>
<feature type="signal peptide" evidence="2">
    <location>
        <begin position="1"/>
        <end position="22"/>
    </location>
</feature>
<feature type="transmembrane region" description="Helical" evidence="1">
    <location>
        <begin position="106"/>
        <end position="124"/>
    </location>
</feature>
<evidence type="ECO:0000313" key="3">
    <source>
        <dbReference type="EMBL" id="KAK7329449.1"/>
    </source>
</evidence>
<keyword evidence="1" id="KW-0812">Transmembrane</keyword>
<keyword evidence="1" id="KW-0472">Membrane</keyword>
<dbReference type="AlphaFoldDB" id="A0AAN9QC03"/>
<dbReference type="EMBL" id="JAYMYQ010000005">
    <property type="protein sequence ID" value="KAK7329449.1"/>
    <property type="molecule type" value="Genomic_DNA"/>
</dbReference>
<accession>A0AAN9QC03</accession>
<gene>
    <name evidence="3" type="ORF">VNO77_23618</name>
</gene>
<organism evidence="3 4">
    <name type="scientific">Canavalia gladiata</name>
    <name type="common">Sword bean</name>
    <name type="synonym">Dolichos gladiatus</name>
    <dbReference type="NCBI Taxonomy" id="3824"/>
    <lineage>
        <taxon>Eukaryota</taxon>
        <taxon>Viridiplantae</taxon>
        <taxon>Streptophyta</taxon>
        <taxon>Embryophyta</taxon>
        <taxon>Tracheophyta</taxon>
        <taxon>Spermatophyta</taxon>
        <taxon>Magnoliopsida</taxon>
        <taxon>eudicotyledons</taxon>
        <taxon>Gunneridae</taxon>
        <taxon>Pentapetalae</taxon>
        <taxon>rosids</taxon>
        <taxon>fabids</taxon>
        <taxon>Fabales</taxon>
        <taxon>Fabaceae</taxon>
        <taxon>Papilionoideae</taxon>
        <taxon>50 kb inversion clade</taxon>
        <taxon>NPAAA clade</taxon>
        <taxon>indigoferoid/millettioid clade</taxon>
        <taxon>Phaseoleae</taxon>
        <taxon>Canavalia</taxon>
    </lineage>
</organism>
<keyword evidence="1" id="KW-1133">Transmembrane helix</keyword>
<proteinExistence type="predicted"/>
<feature type="transmembrane region" description="Helical" evidence="1">
    <location>
        <begin position="50"/>
        <end position="73"/>
    </location>
</feature>
<feature type="chain" id="PRO_5042956582" evidence="2">
    <location>
        <begin position="23"/>
        <end position="311"/>
    </location>
</feature>
<dbReference type="Proteomes" id="UP001367508">
    <property type="component" value="Unassembled WGS sequence"/>
</dbReference>
<reference evidence="3 4" key="1">
    <citation type="submission" date="2024-01" db="EMBL/GenBank/DDBJ databases">
        <title>The genomes of 5 underutilized Papilionoideae crops provide insights into root nodulation and disease resistanc.</title>
        <authorList>
            <person name="Jiang F."/>
        </authorList>
    </citation>
    <scope>NUCLEOTIDE SEQUENCE [LARGE SCALE GENOMIC DNA]</scope>
    <source>
        <strain evidence="3">LVBAO_FW01</strain>
        <tissue evidence="3">Leaves</tissue>
    </source>
</reference>
<name>A0AAN9QC03_CANGL</name>
<evidence type="ECO:0000256" key="2">
    <source>
        <dbReference type="SAM" id="SignalP"/>
    </source>
</evidence>
<protein>
    <submittedName>
        <fullName evidence="3">Uncharacterized protein</fullName>
    </submittedName>
</protein>
<comment type="caution">
    <text evidence="3">The sequence shown here is derived from an EMBL/GenBank/DDBJ whole genome shotgun (WGS) entry which is preliminary data.</text>
</comment>
<sequence length="311" mass="34478">MSTTMWLLSLVLYLPDWSPIDSLILSMESEGKLSIGTEVLTESLSNGPPFLAAFCFLFSLAAVHLCFGCFFPISASVTMFMTLFDFCALFQPEAEIKFGFYHSSSLLLIWLNIVSACFALLALYHCIHCFSCVVSTVLCKMLHLAEFSHTMLFILTLIEKCFSVTNLNCGIVSQHCNLIVRFHGSMILNSLYNPDCALEFNLVCDLLLELIGLVGGGRVRTTGRREGVSEDGGDYYEGNNFVVLDDVDQKWLHGLSFTWLKEVLSHLLSLCLHLLFFRVSDISLGIALVTGCMLAEQLPIKCCALLAVSSI</sequence>